<evidence type="ECO:0000313" key="1">
    <source>
        <dbReference type="EMBL" id="KAJ9125443.1"/>
    </source>
</evidence>
<organism evidence="1 2">
    <name type="scientific">Naganishia vaughanmartiniae</name>
    <dbReference type="NCBI Taxonomy" id="1424756"/>
    <lineage>
        <taxon>Eukaryota</taxon>
        <taxon>Fungi</taxon>
        <taxon>Dikarya</taxon>
        <taxon>Basidiomycota</taxon>
        <taxon>Agaricomycotina</taxon>
        <taxon>Tremellomycetes</taxon>
        <taxon>Filobasidiales</taxon>
        <taxon>Filobasidiaceae</taxon>
        <taxon>Naganishia</taxon>
    </lineage>
</organism>
<name>A0ACC2XNL4_9TREE</name>
<sequence length="720" mass="79631">MKAIFSRLRSKESHEEKHKGKENNGPDNNVRKFAQGFSSLSRATGGKTLQPRQSSTLYTIEKQPPTTETARPSRPASANLLSFPYDTPIFNRSASLYVPADTTRPVTPVGDLVISSLENSLLHDPEQGNPSSSEHTSESRPSIAEHTTVPTKPTPTSDTDGTFTTSSTTTTAGKSFARRWLGRTSQGAITSENPKSKPLTTLNRKDSASSSLSSRFGSRSLSGALSPVSTRSRQSAVSGEDQEYCRSRQSWTGMAELDLVAHLGAQERTRQEVLFEIVSSEEKYVLDLIKMKETFIDKLIPLPAEERLSLLPYLLSKSWSRHSESTSSLTSPNQITSKFGSRSVSRADTTGDDLDRLPIAAHFTTSRSATPIGGLLPPSIIQYDLSESNQPSSPPRLKIYEGEEDLDATIRIKRTYHHLSRGQPSAEEPDVPVEDNVFAHKALPPLPLPAIPTRLPQDPAARERVSKRPISGQSLKPTISSESTNPPDRRSQRFSATRKRSSAGAWSGEMVDSYAITLPEDLRIVLEVTRGSILKGHIALSDALRKRYDDQYPLEYGKFVIHLERAIQQLDDCQGAFESNKKKLNDSDTNSLAAAGSAIQALNQTADDKGETGLAISLSKPFQRLLKYPLLFQNLLYNTDATLSEYDSCMTLLSEVDRIVRALEDEKADEDERERTRDTLARIEGLERDPLINIRLKFVSVKEWHSEKQDEPNNPSGNAK</sequence>
<keyword evidence="2" id="KW-1185">Reference proteome</keyword>
<proteinExistence type="predicted"/>
<protein>
    <submittedName>
        <fullName evidence="1">Uncharacterized protein</fullName>
    </submittedName>
</protein>
<dbReference type="EMBL" id="JASBWU010000001">
    <property type="protein sequence ID" value="KAJ9125443.1"/>
    <property type="molecule type" value="Genomic_DNA"/>
</dbReference>
<evidence type="ECO:0000313" key="2">
    <source>
        <dbReference type="Proteomes" id="UP001243375"/>
    </source>
</evidence>
<gene>
    <name evidence="1" type="ORF">QFC22_000404</name>
</gene>
<dbReference type="Proteomes" id="UP001243375">
    <property type="component" value="Unassembled WGS sequence"/>
</dbReference>
<comment type="caution">
    <text evidence="1">The sequence shown here is derived from an EMBL/GenBank/DDBJ whole genome shotgun (WGS) entry which is preliminary data.</text>
</comment>
<reference evidence="1" key="1">
    <citation type="submission" date="2023-04" db="EMBL/GenBank/DDBJ databases">
        <title>Draft Genome sequencing of Naganishia species isolated from polar environments using Oxford Nanopore Technology.</title>
        <authorList>
            <person name="Leo P."/>
            <person name="Venkateswaran K."/>
        </authorList>
    </citation>
    <scope>NUCLEOTIDE SEQUENCE</scope>
    <source>
        <strain evidence="1">MNA-CCFEE 5425</strain>
    </source>
</reference>
<accession>A0ACC2XNL4</accession>